<name>A0ABY4HRL4_9FLAO</name>
<organism evidence="1 2">
    <name type="scientific">Flavobacterium sediminilitoris</name>
    <dbReference type="NCBI Taxonomy" id="2024526"/>
    <lineage>
        <taxon>Bacteria</taxon>
        <taxon>Pseudomonadati</taxon>
        <taxon>Bacteroidota</taxon>
        <taxon>Flavobacteriia</taxon>
        <taxon>Flavobacteriales</taxon>
        <taxon>Flavobacteriaceae</taxon>
        <taxon>Flavobacterium</taxon>
    </lineage>
</organism>
<protein>
    <recommendedName>
        <fullName evidence="3">MORN repeat protein</fullName>
    </recommendedName>
</protein>
<evidence type="ECO:0000313" key="1">
    <source>
        <dbReference type="EMBL" id="UOX35532.1"/>
    </source>
</evidence>
<accession>A0ABY4HRL4</accession>
<evidence type="ECO:0008006" key="3">
    <source>
        <dbReference type="Google" id="ProtNLM"/>
    </source>
</evidence>
<reference evidence="1" key="1">
    <citation type="submission" date="2021-12" db="EMBL/GenBank/DDBJ databases">
        <authorList>
            <person name="Cha I.-T."/>
            <person name="Lee K.-E."/>
            <person name="Park S.-J."/>
        </authorList>
    </citation>
    <scope>NUCLEOTIDE SEQUENCE</scope>
    <source>
        <strain evidence="1">YSM-43</strain>
    </source>
</reference>
<evidence type="ECO:0000313" key="2">
    <source>
        <dbReference type="Proteomes" id="UP000830454"/>
    </source>
</evidence>
<gene>
    <name evidence="1" type="ORF">LXD69_08410</name>
</gene>
<dbReference type="EMBL" id="CP090145">
    <property type="protein sequence ID" value="UOX35532.1"/>
    <property type="molecule type" value="Genomic_DNA"/>
</dbReference>
<sequence length="399" mass="44848">MKKLILALILISGLQTQGQSPLYYGMYTSKYGDMNFFEEYGPEYPNKNIIYGDYGTKGTTVGFLLGNENIGKFYNGTKDGQFRLNMSTLGSLPSFIGTWGYTSNNANTADKNYWWDGNAKSKGMPSCIVNAVWSGKWNTNHGFIILEQVGNKVTGKYDNVGTIDATYNPTTRILKGTFVNNGKNGFFEYSFEGNSFKGKWGWTNAFTGGQWNGTKAYKTNKEIFEIDFIKQSLGEWTFNSILTGEKIAAKIKIEDRGTVCEPKFVAIISMPTQVFLDFSVENTFTTKEYNLTLQRNKDTSLPNYFFAEISSPITLLDKGKPSTTTNTYLSLIPLFDSNNKIINLGVTLNTRTKNLKTNNETSSVPHINVFLKTMSNIKVLDYSQINNQLLKQLQLPINK</sequence>
<reference evidence="1" key="2">
    <citation type="submission" date="2022-04" db="EMBL/GenBank/DDBJ databases">
        <title>Complete Genome Sequence of Flavobacterium sediminilitoris YSM-43, Isolated from a Tidal Sediment.</title>
        <authorList>
            <person name="Lee P.A."/>
        </authorList>
    </citation>
    <scope>NUCLEOTIDE SEQUENCE</scope>
    <source>
        <strain evidence="1">YSM-43</strain>
    </source>
</reference>
<proteinExistence type="predicted"/>
<keyword evidence="2" id="KW-1185">Reference proteome</keyword>
<dbReference type="RefSeq" id="WP_246918765.1">
    <property type="nucleotide sequence ID" value="NZ_CP090145.1"/>
</dbReference>
<dbReference type="Proteomes" id="UP000830454">
    <property type="component" value="Chromosome"/>
</dbReference>